<reference evidence="1 2" key="1">
    <citation type="submission" date="2020-11" db="EMBL/GenBank/DDBJ databases">
        <title>Streptomyces spirodelae sp. nov., isolated from duckweed.</title>
        <authorList>
            <person name="Saimee Y."/>
            <person name="Duangmal K."/>
        </authorList>
    </citation>
    <scope>NUCLEOTIDE SEQUENCE [LARGE SCALE GENOMIC DNA]</scope>
    <source>
        <strain evidence="1 2">S16-07</strain>
    </source>
</reference>
<evidence type="ECO:0000313" key="2">
    <source>
        <dbReference type="Proteomes" id="UP001519064"/>
    </source>
</evidence>
<organism evidence="1 2">
    <name type="scientific">Streptomyces oryzae</name>
    <dbReference type="NCBI Taxonomy" id="1434886"/>
    <lineage>
        <taxon>Bacteria</taxon>
        <taxon>Bacillati</taxon>
        <taxon>Actinomycetota</taxon>
        <taxon>Actinomycetes</taxon>
        <taxon>Kitasatosporales</taxon>
        <taxon>Streptomycetaceae</taxon>
        <taxon>Streptomyces</taxon>
    </lineage>
</organism>
<keyword evidence="2" id="KW-1185">Reference proteome</keyword>
<proteinExistence type="predicted"/>
<name>A0ABS3XIU7_9ACTN</name>
<dbReference type="Proteomes" id="UP001519064">
    <property type="component" value="Unassembled WGS sequence"/>
</dbReference>
<sequence>MAGGQVDRSLAGVVAAFLDPGVLEPPLLVVGVFASWREQLLYEVEHLTILSAP</sequence>
<accession>A0ABS3XIU7</accession>
<gene>
    <name evidence="1" type="ORF">ITI46_27325</name>
</gene>
<dbReference type="EMBL" id="JADKMA010000182">
    <property type="protein sequence ID" value="MBO8195333.1"/>
    <property type="molecule type" value="Genomic_DNA"/>
</dbReference>
<evidence type="ECO:0000313" key="1">
    <source>
        <dbReference type="EMBL" id="MBO8195333.1"/>
    </source>
</evidence>
<comment type="caution">
    <text evidence="1">The sequence shown here is derived from an EMBL/GenBank/DDBJ whole genome shotgun (WGS) entry which is preliminary data.</text>
</comment>
<protein>
    <submittedName>
        <fullName evidence="1">Uncharacterized protein</fullName>
    </submittedName>
</protein>